<organism evidence="3 4">
    <name type="scientific">Thermogemmata fonticola</name>
    <dbReference type="NCBI Taxonomy" id="2755323"/>
    <lineage>
        <taxon>Bacteria</taxon>
        <taxon>Pseudomonadati</taxon>
        <taxon>Planctomycetota</taxon>
        <taxon>Planctomycetia</taxon>
        <taxon>Gemmatales</taxon>
        <taxon>Gemmataceae</taxon>
        <taxon>Thermogemmata</taxon>
    </lineage>
</organism>
<feature type="signal peptide" evidence="2">
    <location>
        <begin position="1"/>
        <end position="22"/>
    </location>
</feature>
<dbReference type="NCBIfam" id="TIGR03067">
    <property type="entry name" value="Planc_TIGR03067"/>
    <property type="match status" value="1"/>
</dbReference>
<keyword evidence="2" id="KW-0732">Signal</keyword>
<protein>
    <submittedName>
        <fullName evidence="3">TIGR03067 domain-containing protein</fullName>
    </submittedName>
</protein>
<gene>
    <name evidence="3" type="ORF">H0921_12465</name>
</gene>
<feature type="region of interest" description="Disordered" evidence="1">
    <location>
        <begin position="299"/>
        <end position="344"/>
    </location>
</feature>
<keyword evidence="4" id="KW-1185">Reference proteome</keyword>
<feature type="chain" id="PRO_5031214853" evidence="2">
    <location>
        <begin position="23"/>
        <end position="344"/>
    </location>
</feature>
<feature type="compositionally biased region" description="Basic and acidic residues" evidence="1">
    <location>
        <begin position="304"/>
        <end position="344"/>
    </location>
</feature>
<evidence type="ECO:0000256" key="2">
    <source>
        <dbReference type="SAM" id="SignalP"/>
    </source>
</evidence>
<evidence type="ECO:0000313" key="4">
    <source>
        <dbReference type="Proteomes" id="UP000542342"/>
    </source>
</evidence>
<evidence type="ECO:0000313" key="3">
    <source>
        <dbReference type="EMBL" id="MBA2226976.1"/>
    </source>
</evidence>
<comment type="caution">
    <text evidence="3">The sequence shown here is derived from an EMBL/GenBank/DDBJ whole genome shotgun (WGS) entry which is preliminary data.</text>
</comment>
<dbReference type="RefSeq" id="WP_194538573.1">
    <property type="nucleotide sequence ID" value="NZ_JACEFB010000009.1"/>
</dbReference>
<name>A0A7V8VFF1_9BACT</name>
<reference evidence="3 4" key="1">
    <citation type="submission" date="2020-07" db="EMBL/GenBank/DDBJ databases">
        <title>Thermogemmata thermophila gen. nov., sp. nov., a novel moderate thermophilic planctomycete from a Kamchatka hot spring.</title>
        <authorList>
            <person name="Elcheninov A.G."/>
            <person name="Podosokorskaya O.A."/>
            <person name="Kovaleva O.L."/>
            <person name="Novikov A."/>
            <person name="Bonch-Osmolovskaya E.A."/>
            <person name="Toshchakov S.V."/>
            <person name="Kublanov I.V."/>
        </authorList>
    </citation>
    <scope>NUCLEOTIDE SEQUENCE [LARGE SCALE GENOMIC DNA]</scope>
    <source>
        <strain evidence="3 4">2918</strain>
    </source>
</reference>
<dbReference type="InterPro" id="IPR017504">
    <property type="entry name" value="CHP03067_Planctomycetes"/>
</dbReference>
<proteinExistence type="predicted"/>
<dbReference type="AlphaFoldDB" id="A0A7V8VFF1"/>
<sequence length="344" mass="38082">MAAGRGIAASAGWILMSLAAVGTDPARSQVPPLPSGDAQAILGIWEVTALEISGRPESDKNYRWTTFVFTADKLVLREGFNPPVEFTYVLDPSATPKTIDLTVRGHTARGIYKLEGDELVLCLSMGGPRPTSFSTRGRNDTEMFTLRRSLWERYTEPNLGFTVEAPGQWRVKADQLELPSGPVPMLWYQASTGKDRLTFTLVVVTLRGRPGGGKALEGLFDTAQRLLCEQFGEGAREEEAKIKGPWPAREVTLRRTEEKESAVLRARFFLIGERLYVLAVQGSEEQVRTAAPRFWATFRPAPLETKKAEPKKGEPKKAEPKQGKPKPGEPKPEEPKKEPPSKKP</sequence>
<dbReference type="Proteomes" id="UP000542342">
    <property type="component" value="Unassembled WGS sequence"/>
</dbReference>
<accession>A0A7V8VFF1</accession>
<dbReference type="EMBL" id="JACEFB010000009">
    <property type="protein sequence ID" value="MBA2226976.1"/>
    <property type="molecule type" value="Genomic_DNA"/>
</dbReference>
<evidence type="ECO:0000256" key="1">
    <source>
        <dbReference type="SAM" id="MobiDB-lite"/>
    </source>
</evidence>